<gene>
    <name evidence="1" type="ORF">L484_013667</name>
</gene>
<dbReference type="EMBL" id="KE343797">
    <property type="protein sequence ID" value="EXB41590.1"/>
    <property type="molecule type" value="Genomic_DNA"/>
</dbReference>
<proteinExistence type="predicted"/>
<dbReference type="Proteomes" id="UP000030645">
    <property type="component" value="Unassembled WGS sequence"/>
</dbReference>
<evidence type="ECO:0008006" key="3">
    <source>
        <dbReference type="Google" id="ProtNLM"/>
    </source>
</evidence>
<dbReference type="PANTHER" id="PTHR31791">
    <property type="entry name" value="FRIGIDA-LIKE PROTEIN 3-RELATED"/>
    <property type="match status" value="1"/>
</dbReference>
<dbReference type="STRING" id="981085.W9QMC0"/>
<keyword evidence="2" id="KW-1185">Reference proteome</keyword>
<sequence>MDIGGGTVWKRSYVVLLEQLTRLRPKIVPPDVKAEAAILAREWRAKMKMEEGQKGVLEVLGTTIDSQEKIDRSMKEELQLVNQIASSFASRLEALKYFCVGMDGRHLKLFLYQ</sequence>
<protein>
    <recommendedName>
        <fullName evidence="3">FRIGIDA-like protein</fullName>
    </recommendedName>
</protein>
<dbReference type="PANTHER" id="PTHR31791:SF47">
    <property type="entry name" value="INACTIVE FRIGIDA-LIKE PROTEIN 2"/>
    <property type="match status" value="1"/>
</dbReference>
<dbReference type="AlphaFoldDB" id="W9QMC0"/>
<reference evidence="2" key="1">
    <citation type="submission" date="2013-01" db="EMBL/GenBank/DDBJ databases">
        <title>Draft Genome Sequence of a Mulberry Tree, Morus notabilis C.K. Schneid.</title>
        <authorList>
            <person name="He N."/>
            <person name="Zhao S."/>
        </authorList>
    </citation>
    <scope>NUCLEOTIDE SEQUENCE</scope>
</reference>
<evidence type="ECO:0000313" key="2">
    <source>
        <dbReference type="Proteomes" id="UP000030645"/>
    </source>
</evidence>
<name>W9QMC0_9ROSA</name>
<evidence type="ECO:0000313" key="1">
    <source>
        <dbReference type="EMBL" id="EXB41590.1"/>
    </source>
</evidence>
<accession>W9QMC0</accession>
<organism evidence="1 2">
    <name type="scientific">Morus notabilis</name>
    <dbReference type="NCBI Taxonomy" id="981085"/>
    <lineage>
        <taxon>Eukaryota</taxon>
        <taxon>Viridiplantae</taxon>
        <taxon>Streptophyta</taxon>
        <taxon>Embryophyta</taxon>
        <taxon>Tracheophyta</taxon>
        <taxon>Spermatophyta</taxon>
        <taxon>Magnoliopsida</taxon>
        <taxon>eudicotyledons</taxon>
        <taxon>Gunneridae</taxon>
        <taxon>Pentapetalae</taxon>
        <taxon>rosids</taxon>
        <taxon>fabids</taxon>
        <taxon>Rosales</taxon>
        <taxon>Moraceae</taxon>
        <taxon>Moreae</taxon>
        <taxon>Morus</taxon>
    </lineage>
</organism>